<organism evidence="7 8">
    <name type="scientific">Perspicuibacillus lycopersici</name>
    <dbReference type="NCBI Taxonomy" id="1325689"/>
    <lineage>
        <taxon>Bacteria</taxon>
        <taxon>Bacillati</taxon>
        <taxon>Bacillota</taxon>
        <taxon>Bacilli</taxon>
        <taxon>Bacillales</taxon>
        <taxon>Bacillaceae</taxon>
        <taxon>Perspicuibacillus</taxon>
    </lineage>
</organism>
<dbReference type="InterPro" id="IPR036291">
    <property type="entry name" value="NAD(P)-bd_dom_sf"/>
</dbReference>
<dbReference type="Pfam" id="PF00389">
    <property type="entry name" value="2-Hacid_dh"/>
    <property type="match status" value="1"/>
</dbReference>
<dbReference type="AlphaFoldDB" id="A0AAE3LPI6"/>
<dbReference type="Gene3D" id="3.40.50.720">
    <property type="entry name" value="NAD(P)-binding Rossmann-like Domain"/>
    <property type="match status" value="2"/>
</dbReference>
<dbReference type="Proteomes" id="UP001209318">
    <property type="component" value="Unassembled WGS sequence"/>
</dbReference>
<dbReference type="PANTHER" id="PTHR42789">
    <property type="entry name" value="D-ISOMER SPECIFIC 2-HYDROXYACID DEHYDROGENASE FAMILY PROTEIN (AFU_ORTHOLOGUE AFUA_6G10090)"/>
    <property type="match status" value="1"/>
</dbReference>
<dbReference type="FunFam" id="3.40.50.720:FF:000203">
    <property type="entry name" value="D-3-phosphoglycerate dehydrogenase (SerA)"/>
    <property type="match status" value="1"/>
</dbReference>
<reference evidence="7" key="1">
    <citation type="submission" date="2022-10" db="EMBL/GenBank/DDBJ databases">
        <title>Description of Fervidibacillus gen. nov. in the family Fervidibacillaceae fam. nov. with two species, Fervidibacillus albus sp. nov., and Fervidibacillus halotolerans sp. nov., isolated from tidal flat sediments.</title>
        <authorList>
            <person name="Kwon K.K."/>
            <person name="Yang S.-H."/>
        </authorList>
    </citation>
    <scope>NUCLEOTIDE SEQUENCE</scope>
    <source>
        <strain evidence="7">JCM 19140</strain>
    </source>
</reference>
<protein>
    <submittedName>
        <fullName evidence="7">Phosphoglycerate dehydrogenase</fullName>
    </submittedName>
</protein>
<dbReference type="GO" id="GO:0051287">
    <property type="term" value="F:NAD binding"/>
    <property type="evidence" value="ECO:0007669"/>
    <property type="project" value="InterPro"/>
</dbReference>
<dbReference type="PANTHER" id="PTHR42789:SF1">
    <property type="entry name" value="D-ISOMER SPECIFIC 2-HYDROXYACID DEHYDROGENASE FAMILY PROTEIN (AFU_ORTHOLOGUE AFUA_6G10090)"/>
    <property type="match status" value="1"/>
</dbReference>
<proteinExistence type="inferred from homology"/>
<keyword evidence="8" id="KW-1185">Reference proteome</keyword>
<dbReference type="PROSITE" id="PS00671">
    <property type="entry name" value="D_2_HYDROXYACID_DH_3"/>
    <property type="match status" value="1"/>
</dbReference>
<evidence type="ECO:0000313" key="8">
    <source>
        <dbReference type="Proteomes" id="UP001209318"/>
    </source>
</evidence>
<keyword evidence="3" id="KW-0520">NAD</keyword>
<dbReference type="InterPro" id="IPR006140">
    <property type="entry name" value="D-isomer_DH_NAD-bd"/>
</dbReference>
<dbReference type="InterPro" id="IPR050857">
    <property type="entry name" value="D-2-hydroxyacid_DH"/>
</dbReference>
<dbReference type="RefSeq" id="WP_263071514.1">
    <property type="nucleotide sequence ID" value="NZ_JAOUSF010000001.1"/>
</dbReference>
<comment type="caution">
    <text evidence="7">The sequence shown here is derived from an EMBL/GenBank/DDBJ whole genome shotgun (WGS) entry which is preliminary data.</text>
</comment>
<keyword evidence="2 4" id="KW-0560">Oxidoreductase</keyword>
<evidence type="ECO:0000256" key="1">
    <source>
        <dbReference type="ARBA" id="ARBA00005854"/>
    </source>
</evidence>
<dbReference type="SUPFAM" id="SSF52283">
    <property type="entry name" value="Formate/glycerate dehydrogenase catalytic domain-like"/>
    <property type="match status" value="1"/>
</dbReference>
<sequence>MKILFMIRDAFYEANPKLIEDAKRLGEVKVLFTDNGIDNRTLLEEVAEVDIIVVAVVKITKEVIDAATNLKYIIKYGAGYDNIDVAYANVKGIVVTNSPGQNAESVADHAFGLMLASARNIAQKDKELKEHHWELTLGYEIHRKRLGIIGFGSIGKAIAKRALGFEMDTVAFGNYKDFETAEKLHVQFVEKEELFSTSDFIIIATSINEKNRGMINKHTLGMMKSTAFIINVSRGGLINEEDLIDFLKYRKIKGAALDVFATEPPLNELATLDNVVATPHIGGSTNESIRRIGEVTLRNIQRFLEGEQLDYIVKSK</sequence>
<feature type="domain" description="D-isomer specific 2-hydroxyacid dehydrogenase NAD-binding" evidence="6">
    <location>
        <begin position="111"/>
        <end position="282"/>
    </location>
</feature>
<feature type="domain" description="D-isomer specific 2-hydroxyacid dehydrogenase catalytic" evidence="5">
    <location>
        <begin position="23"/>
        <end position="313"/>
    </location>
</feature>
<evidence type="ECO:0000256" key="4">
    <source>
        <dbReference type="RuleBase" id="RU003719"/>
    </source>
</evidence>
<dbReference type="CDD" id="cd12172">
    <property type="entry name" value="PGDH_like_2"/>
    <property type="match status" value="1"/>
</dbReference>
<dbReference type="Pfam" id="PF02826">
    <property type="entry name" value="2-Hacid_dh_C"/>
    <property type="match status" value="1"/>
</dbReference>
<evidence type="ECO:0000256" key="3">
    <source>
        <dbReference type="ARBA" id="ARBA00023027"/>
    </source>
</evidence>
<evidence type="ECO:0000259" key="6">
    <source>
        <dbReference type="Pfam" id="PF02826"/>
    </source>
</evidence>
<gene>
    <name evidence="7" type="ORF">OEV98_02255</name>
</gene>
<name>A0AAE3LPI6_9BACI</name>
<evidence type="ECO:0000256" key="2">
    <source>
        <dbReference type="ARBA" id="ARBA00023002"/>
    </source>
</evidence>
<dbReference type="EMBL" id="JAOUSF010000001">
    <property type="protein sequence ID" value="MCU9612384.1"/>
    <property type="molecule type" value="Genomic_DNA"/>
</dbReference>
<dbReference type="GO" id="GO:0016616">
    <property type="term" value="F:oxidoreductase activity, acting on the CH-OH group of donors, NAD or NADP as acceptor"/>
    <property type="evidence" value="ECO:0007669"/>
    <property type="project" value="InterPro"/>
</dbReference>
<accession>A0AAE3LPI6</accession>
<dbReference type="InterPro" id="IPR029753">
    <property type="entry name" value="D-isomer_DH_CS"/>
</dbReference>
<evidence type="ECO:0000259" key="5">
    <source>
        <dbReference type="Pfam" id="PF00389"/>
    </source>
</evidence>
<dbReference type="SUPFAM" id="SSF51735">
    <property type="entry name" value="NAD(P)-binding Rossmann-fold domains"/>
    <property type="match status" value="1"/>
</dbReference>
<dbReference type="InterPro" id="IPR006139">
    <property type="entry name" value="D-isomer_2_OHA_DH_cat_dom"/>
</dbReference>
<comment type="similarity">
    <text evidence="1 4">Belongs to the D-isomer specific 2-hydroxyacid dehydrogenase family.</text>
</comment>
<evidence type="ECO:0000313" key="7">
    <source>
        <dbReference type="EMBL" id="MCU9612384.1"/>
    </source>
</evidence>